<organism evidence="1 2">
    <name type="scientific">Rangifer tarandus platyrhynchus</name>
    <name type="common">Svalbard reindeer</name>
    <dbReference type="NCBI Taxonomy" id="3082113"/>
    <lineage>
        <taxon>Eukaryota</taxon>
        <taxon>Metazoa</taxon>
        <taxon>Chordata</taxon>
        <taxon>Craniata</taxon>
        <taxon>Vertebrata</taxon>
        <taxon>Euteleostomi</taxon>
        <taxon>Mammalia</taxon>
        <taxon>Eutheria</taxon>
        <taxon>Laurasiatheria</taxon>
        <taxon>Artiodactyla</taxon>
        <taxon>Ruminantia</taxon>
        <taxon>Pecora</taxon>
        <taxon>Cervidae</taxon>
        <taxon>Odocoileinae</taxon>
        <taxon>Rangifer</taxon>
    </lineage>
</organism>
<accession>A0AC59ZK09</accession>
<name>A0AC59ZK09_RANTA</name>
<gene>
    <name evidence="1" type="ORF">MRATA1EN22A_LOCUS19326</name>
</gene>
<dbReference type="EMBL" id="OX596087">
    <property type="protein sequence ID" value="CAN0445005.1"/>
    <property type="molecule type" value="Genomic_DNA"/>
</dbReference>
<reference evidence="1" key="1">
    <citation type="submission" date="2023-05" db="EMBL/GenBank/DDBJ databases">
        <authorList>
            <consortium name="ELIXIR-Norway"/>
        </authorList>
    </citation>
    <scope>NUCLEOTIDE SEQUENCE</scope>
</reference>
<proteinExistence type="predicted"/>
<protein>
    <submittedName>
        <fullName evidence="1">Uncharacterized protein</fullName>
    </submittedName>
</protein>
<evidence type="ECO:0000313" key="2">
    <source>
        <dbReference type="Proteomes" id="UP001162501"/>
    </source>
</evidence>
<evidence type="ECO:0000313" key="1">
    <source>
        <dbReference type="EMBL" id="CAN0445005.1"/>
    </source>
</evidence>
<reference evidence="1" key="2">
    <citation type="submission" date="2025-03" db="EMBL/GenBank/DDBJ databases">
        <authorList>
            <consortium name="ELIXIR-Norway"/>
            <consortium name="Elixir Norway"/>
        </authorList>
    </citation>
    <scope>NUCLEOTIDE SEQUENCE</scope>
</reference>
<dbReference type="Proteomes" id="UP001162501">
    <property type="component" value="Chromosome 3"/>
</dbReference>
<sequence>MAISPSDSKFIHTHPQSPLGQAPHSALMCSSEQAKKTPPSLSTLRHPQCITPGKKGRGTLSQGCTNHGQAEPAGTSKANQQSEHLTQRGSRRKTQAHVPTPGAPVLEQHPTGSLAPCVHREASE</sequence>